<evidence type="ECO:0000313" key="3">
    <source>
        <dbReference type="EMBL" id="ERK05140.1"/>
    </source>
</evidence>
<sequence length="316" mass="35510">MSDIQNDTSADRTAAAYKRLYETIRTLRAPGGCPWDREQTPLTMRRDLIEETFEAVDAVSTGDAAHAKEELGDVILNASMIAYMYEQQNDFSVAEALNELTDKLIRRHPHVFPQSEGMSEVTEKVTTGEQVLNQWDRIKENVEGRKSVKTILDEVPEGFPPILRAYKMQKKAAKKGFDWQSIESVSAKVYEELEEVREASQALHDTKFADGTSGSQAAAGTHTASPPQSAPSDRMSPAERAALHLEEEFGDLLFAVVNYMRHSGVDPETAMDRANRKFYRRFAYIEERMTEAGIPMDGDHLQDEDAFWNDAKKAGL</sequence>
<feature type="compositionally biased region" description="Polar residues" evidence="1">
    <location>
        <begin position="212"/>
        <end position="231"/>
    </location>
</feature>
<evidence type="ECO:0000256" key="1">
    <source>
        <dbReference type="SAM" id="MobiDB-lite"/>
    </source>
</evidence>
<reference evidence="3 4" key="1">
    <citation type="submission" date="2013-08" db="EMBL/GenBank/DDBJ databases">
        <authorList>
            <person name="Durkin A.S."/>
            <person name="Haft D.R."/>
            <person name="McCorrison J."/>
            <person name="Torralba M."/>
            <person name="Gillis M."/>
            <person name="Haft D.H."/>
            <person name="Methe B."/>
            <person name="Sutton G."/>
            <person name="Nelson K.E."/>
        </authorList>
    </citation>
    <scope>NUCLEOTIDE SEQUENCE [LARGE SCALE GENOMIC DNA]</scope>
    <source>
        <strain evidence="3 4">ATCC 35536</strain>
    </source>
</reference>
<feature type="domain" description="NTP pyrophosphohydrolase MazG-like" evidence="2">
    <location>
        <begin position="180"/>
        <end position="281"/>
    </location>
</feature>
<dbReference type="InterPro" id="IPR048015">
    <property type="entry name" value="NTP-PPase_MazG-like_N"/>
</dbReference>
<dbReference type="InterPro" id="IPR004518">
    <property type="entry name" value="MazG-like_dom"/>
</dbReference>
<dbReference type="Pfam" id="PF03819">
    <property type="entry name" value="MazG"/>
    <property type="match status" value="2"/>
</dbReference>
<dbReference type="Gene3D" id="1.10.287.1080">
    <property type="entry name" value="MazG-like"/>
    <property type="match status" value="2"/>
</dbReference>
<dbReference type="InterPro" id="IPR048011">
    <property type="entry name" value="NTP-PPase_MazG-like_C"/>
</dbReference>
<dbReference type="Proteomes" id="UP000016646">
    <property type="component" value="Unassembled WGS sequence"/>
</dbReference>
<dbReference type="NCBIfam" id="TIGR00444">
    <property type="entry name" value="mazG"/>
    <property type="match status" value="1"/>
</dbReference>
<protein>
    <submittedName>
        <fullName evidence="3">MazG family protein</fullName>
    </submittedName>
</protein>
<evidence type="ECO:0000259" key="2">
    <source>
        <dbReference type="Pfam" id="PF03819"/>
    </source>
</evidence>
<feature type="region of interest" description="Disordered" evidence="1">
    <location>
        <begin position="208"/>
        <end position="237"/>
    </location>
</feature>
<dbReference type="SUPFAM" id="SSF101386">
    <property type="entry name" value="all-alpha NTP pyrophosphatases"/>
    <property type="match status" value="2"/>
</dbReference>
<organism evidence="3 4">
    <name type="scientific">Treponema socranskii subsp. socranskii VPI DR56BR1116 = ATCC 35536</name>
    <dbReference type="NCBI Taxonomy" id="1125725"/>
    <lineage>
        <taxon>Bacteria</taxon>
        <taxon>Pseudomonadati</taxon>
        <taxon>Spirochaetota</taxon>
        <taxon>Spirochaetia</taxon>
        <taxon>Spirochaetales</taxon>
        <taxon>Treponemataceae</taxon>
        <taxon>Treponema</taxon>
    </lineage>
</organism>
<keyword evidence="4" id="KW-1185">Reference proteome</keyword>
<dbReference type="InterPro" id="IPR011551">
    <property type="entry name" value="NTP_PyrPHydrolase_MazG"/>
</dbReference>
<evidence type="ECO:0000313" key="4">
    <source>
        <dbReference type="Proteomes" id="UP000016646"/>
    </source>
</evidence>
<gene>
    <name evidence="3" type="ORF">HMPREF0860_1620</name>
</gene>
<dbReference type="EMBL" id="AVQI01000001">
    <property type="protein sequence ID" value="ERK05140.1"/>
    <property type="molecule type" value="Genomic_DNA"/>
</dbReference>
<name>A0ABP2YRM4_TRESO</name>
<accession>A0ABP2YRM4</accession>
<proteinExistence type="predicted"/>
<dbReference type="PANTHER" id="PTHR30522:SF0">
    <property type="entry name" value="NUCLEOSIDE TRIPHOSPHATE PYROPHOSPHOHYDROLASE"/>
    <property type="match status" value="1"/>
</dbReference>
<dbReference type="CDD" id="cd11528">
    <property type="entry name" value="NTP-PPase_MazG_Nterm"/>
    <property type="match status" value="1"/>
</dbReference>
<dbReference type="CDD" id="cd11529">
    <property type="entry name" value="NTP-PPase_MazG_Cterm"/>
    <property type="match status" value="1"/>
</dbReference>
<feature type="domain" description="NTP pyrophosphohydrolase MazG-like" evidence="2">
    <location>
        <begin position="39"/>
        <end position="112"/>
    </location>
</feature>
<comment type="caution">
    <text evidence="3">The sequence shown here is derived from an EMBL/GenBank/DDBJ whole genome shotgun (WGS) entry which is preliminary data.</text>
</comment>
<dbReference type="RefSeq" id="WP_021495387.1">
    <property type="nucleotide sequence ID" value="NZ_AVQI01000001.1"/>
</dbReference>
<dbReference type="PANTHER" id="PTHR30522">
    <property type="entry name" value="NUCLEOSIDE TRIPHOSPHATE PYROPHOSPHOHYDROLASE"/>
    <property type="match status" value="1"/>
</dbReference>